<dbReference type="InterPro" id="IPR017896">
    <property type="entry name" value="4Fe4S_Fe-S-bd"/>
</dbReference>
<accession>A0A3B0W9C9</accession>
<dbReference type="Pfam" id="PF13459">
    <property type="entry name" value="Fer4_15"/>
    <property type="match status" value="1"/>
</dbReference>
<organism evidence="7">
    <name type="scientific">hydrothermal vent metagenome</name>
    <dbReference type="NCBI Taxonomy" id="652676"/>
    <lineage>
        <taxon>unclassified sequences</taxon>
        <taxon>metagenomes</taxon>
        <taxon>ecological metagenomes</taxon>
    </lineage>
</organism>
<evidence type="ECO:0000256" key="3">
    <source>
        <dbReference type="ARBA" id="ARBA00022982"/>
    </source>
</evidence>
<dbReference type="EMBL" id="UOEY01000099">
    <property type="protein sequence ID" value="VAW40294.1"/>
    <property type="molecule type" value="Genomic_DNA"/>
</dbReference>
<dbReference type="PANTHER" id="PTHR36923:SF3">
    <property type="entry name" value="FERREDOXIN"/>
    <property type="match status" value="1"/>
</dbReference>
<dbReference type="AlphaFoldDB" id="A0A3B0W9C9"/>
<dbReference type="GO" id="GO:0009055">
    <property type="term" value="F:electron transfer activity"/>
    <property type="evidence" value="ECO:0007669"/>
    <property type="project" value="InterPro"/>
</dbReference>
<evidence type="ECO:0000259" key="6">
    <source>
        <dbReference type="PROSITE" id="PS51379"/>
    </source>
</evidence>
<keyword evidence="2" id="KW-0479">Metal-binding</keyword>
<keyword evidence="1" id="KW-0813">Transport</keyword>
<dbReference type="SUPFAM" id="SSF54862">
    <property type="entry name" value="4Fe-4S ferredoxins"/>
    <property type="match status" value="1"/>
</dbReference>
<evidence type="ECO:0000256" key="4">
    <source>
        <dbReference type="ARBA" id="ARBA00023004"/>
    </source>
</evidence>
<evidence type="ECO:0000256" key="5">
    <source>
        <dbReference type="ARBA" id="ARBA00023014"/>
    </source>
</evidence>
<protein>
    <recommendedName>
        <fullName evidence="6">4Fe-4S ferredoxin-type domain-containing protein</fullName>
    </recommendedName>
</protein>
<dbReference type="GO" id="GO:0005506">
    <property type="term" value="F:iron ion binding"/>
    <property type="evidence" value="ECO:0007669"/>
    <property type="project" value="InterPro"/>
</dbReference>
<keyword evidence="5" id="KW-0411">Iron-sulfur</keyword>
<proteinExistence type="predicted"/>
<feature type="domain" description="4Fe-4S ferredoxin-type" evidence="6">
    <location>
        <begin position="2"/>
        <end position="30"/>
    </location>
</feature>
<keyword evidence="3" id="KW-0249">Electron transport</keyword>
<evidence type="ECO:0000256" key="1">
    <source>
        <dbReference type="ARBA" id="ARBA00022448"/>
    </source>
</evidence>
<dbReference type="InterPro" id="IPR017900">
    <property type="entry name" value="4Fe4S_Fe_S_CS"/>
</dbReference>
<gene>
    <name evidence="7" type="ORF">MNBD_DELTA04-1806</name>
</gene>
<name>A0A3B0W9C9_9ZZZZ</name>
<keyword evidence="4" id="KW-0408">Iron</keyword>
<evidence type="ECO:0000313" key="7">
    <source>
        <dbReference type="EMBL" id="VAW40294.1"/>
    </source>
</evidence>
<reference evidence="7" key="1">
    <citation type="submission" date="2018-06" db="EMBL/GenBank/DDBJ databases">
        <authorList>
            <person name="Zhirakovskaya E."/>
        </authorList>
    </citation>
    <scope>NUCLEOTIDE SEQUENCE</scope>
</reference>
<dbReference type="GO" id="GO:0051536">
    <property type="term" value="F:iron-sulfur cluster binding"/>
    <property type="evidence" value="ECO:0007669"/>
    <property type="project" value="UniProtKB-KW"/>
</dbReference>
<dbReference type="InterPro" id="IPR051269">
    <property type="entry name" value="Fe-S_cluster_ET"/>
</dbReference>
<dbReference type="Gene3D" id="3.30.70.20">
    <property type="match status" value="1"/>
</dbReference>
<dbReference type="PRINTS" id="PR00352">
    <property type="entry name" value="3FE4SFRDOXIN"/>
</dbReference>
<dbReference type="PROSITE" id="PS51379">
    <property type="entry name" value="4FE4S_FER_2"/>
    <property type="match status" value="1"/>
</dbReference>
<dbReference type="PANTHER" id="PTHR36923">
    <property type="entry name" value="FERREDOXIN"/>
    <property type="match status" value="1"/>
</dbReference>
<evidence type="ECO:0000256" key="2">
    <source>
        <dbReference type="ARBA" id="ARBA00022723"/>
    </source>
</evidence>
<dbReference type="InterPro" id="IPR001080">
    <property type="entry name" value="3Fe4S_ferredoxin"/>
</dbReference>
<dbReference type="PROSITE" id="PS00198">
    <property type="entry name" value="4FE4S_FER_1"/>
    <property type="match status" value="1"/>
</dbReference>
<sequence>MREIIIDTYLCSGCGTCVELCPEVFRLGEMTGKAELVTVDPQITEAVDEAAAYCPEKCIEFSPPGS</sequence>